<keyword evidence="3" id="KW-1185">Reference proteome</keyword>
<reference evidence="2" key="1">
    <citation type="submission" date="2020-07" db="EMBL/GenBank/DDBJ databases">
        <title>Genome sequence and genetic diversity analysis of an under-domesticated orphan crop, white fonio (Digitaria exilis).</title>
        <authorList>
            <person name="Bennetzen J.L."/>
            <person name="Chen S."/>
            <person name="Ma X."/>
            <person name="Wang X."/>
            <person name="Yssel A.E.J."/>
            <person name="Chaluvadi S.R."/>
            <person name="Johnson M."/>
            <person name="Gangashetty P."/>
            <person name="Hamidou F."/>
            <person name="Sanogo M.D."/>
            <person name="Zwaenepoel A."/>
            <person name="Wallace J."/>
            <person name="Van De Peer Y."/>
            <person name="Van Deynze A."/>
        </authorList>
    </citation>
    <scope>NUCLEOTIDE SEQUENCE</scope>
    <source>
        <tissue evidence="2">Leaves</tissue>
    </source>
</reference>
<keyword evidence="1" id="KW-1133">Transmembrane helix</keyword>
<accession>A0A835F9Y3</accession>
<name>A0A835F9Y3_9POAL</name>
<comment type="caution">
    <text evidence="2">The sequence shown here is derived from an EMBL/GenBank/DDBJ whole genome shotgun (WGS) entry which is preliminary data.</text>
</comment>
<keyword evidence="1" id="KW-0472">Membrane</keyword>
<keyword evidence="1" id="KW-0812">Transmembrane</keyword>
<evidence type="ECO:0000313" key="3">
    <source>
        <dbReference type="Proteomes" id="UP000636709"/>
    </source>
</evidence>
<dbReference type="Proteomes" id="UP000636709">
    <property type="component" value="Unassembled WGS sequence"/>
</dbReference>
<gene>
    <name evidence="2" type="ORF">HU200_015089</name>
</gene>
<feature type="transmembrane region" description="Helical" evidence="1">
    <location>
        <begin position="20"/>
        <end position="39"/>
    </location>
</feature>
<organism evidence="2 3">
    <name type="scientific">Digitaria exilis</name>
    <dbReference type="NCBI Taxonomy" id="1010633"/>
    <lineage>
        <taxon>Eukaryota</taxon>
        <taxon>Viridiplantae</taxon>
        <taxon>Streptophyta</taxon>
        <taxon>Embryophyta</taxon>
        <taxon>Tracheophyta</taxon>
        <taxon>Spermatophyta</taxon>
        <taxon>Magnoliopsida</taxon>
        <taxon>Liliopsida</taxon>
        <taxon>Poales</taxon>
        <taxon>Poaceae</taxon>
        <taxon>PACMAD clade</taxon>
        <taxon>Panicoideae</taxon>
        <taxon>Panicodae</taxon>
        <taxon>Paniceae</taxon>
        <taxon>Anthephorinae</taxon>
        <taxon>Digitaria</taxon>
    </lineage>
</organism>
<proteinExistence type="predicted"/>
<sequence length="67" mass="7632">MQVNELPMQKSELEFEIQSLGITTLSAMGISPSLLLIRYSQVSMIQSIRIYLFVVEFPYYANTDLLG</sequence>
<evidence type="ECO:0000256" key="1">
    <source>
        <dbReference type="SAM" id="Phobius"/>
    </source>
</evidence>
<protein>
    <submittedName>
        <fullName evidence="2">Uncharacterized protein</fullName>
    </submittedName>
</protein>
<dbReference type="EMBL" id="JACEFO010001603">
    <property type="protein sequence ID" value="KAF8732753.1"/>
    <property type="molecule type" value="Genomic_DNA"/>
</dbReference>
<evidence type="ECO:0000313" key="2">
    <source>
        <dbReference type="EMBL" id="KAF8732753.1"/>
    </source>
</evidence>
<dbReference type="AlphaFoldDB" id="A0A835F9Y3"/>